<protein>
    <submittedName>
        <fullName evidence="1">Uncharacterized protein</fullName>
    </submittedName>
</protein>
<name>A0A0E9TYG2_ANGAN</name>
<accession>A0A0E9TYG2</accession>
<reference evidence="1" key="1">
    <citation type="submission" date="2014-11" db="EMBL/GenBank/DDBJ databases">
        <authorList>
            <person name="Amaro Gonzalez C."/>
        </authorList>
    </citation>
    <scope>NUCLEOTIDE SEQUENCE</scope>
</reference>
<proteinExistence type="predicted"/>
<dbReference type="AlphaFoldDB" id="A0A0E9TYG2"/>
<reference evidence="1" key="2">
    <citation type="journal article" date="2015" name="Fish Shellfish Immunol.">
        <title>Early steps in the European eel (Anguilla anguilla)-Vibrio vulnificus interaction in the gills: Role of the RtxA13 toxin.</title>
        <authorList>
            <person name="Callol A."/>
            <person name="Pajuelo D."/>
            <person name="Ebbesson L."/>
            <person name="Teles M."/>
            <person name="MacKenzie S."/>
            <person name="Amaro C."/>
        </authorList>
    </citation>
    <scope>NUCLEOTIDE SEQUENCE</scope>
</reference>
<organism evidence="1">
    <name type="scientific">Anguilla anguilla</name>
    <name type="common">European freshwater eel</name>
    <name type="synonym">Muraena anguilla</name>
    <dbReference type="NCBI Taxonomy" id="7936"/>
    <lineage>
        <taxon>Eukaryota</taxon>
        <taxon>Metazoa</taxon>
        <taxon>Chordata</taxon>
        <taxon>Craniata</taxon>
        <taxon>Vertebrata</taxon>
        <taxon>Euteleostomi</taxon>
        <taxon>Actinopterygii</taxon>
        <taxon>Neopterygii</taxon>
        <taxon>Teleostei</taxon>
        <taxon>Anguilliformes</taxon>
        <taxon>Anguillidae</taxon>
        <taxon>Anguilla</taxon>
    </lineage>
</organism>
<dbReference type="EMBL" id="GBXM01049986">
    <property type="protein sequence ID" value="JAH58591.1"/>
    <property type="molecule type" value="Transcribed_RNA"/>
</dbReference>
<sequence length="32" mass="3945">MQCIYRINMNYFFMLNDFISTAYLMKADETQK</sequence>
<evidence type="ECO:0000313" key="1">
    <source>
        <dbReference type="EMBL" id="JAH58591.1"/>
    </source>
</evidence>